<evidence type="ECO:0000256" key="3">
    <source>
        <dbReference type="ARBA" id="ARBA00022840"/>
    </source>
</evidence>
<keyword evidence="2" id="KW-0547">Nucleotide-binding</keyword>
<dbReference type="InterPro" id="IPR015854">
    <property type="entry name" value="ABC_transpr_LolD-like"/>
</dbReference>
<dbReference type="InterPro" id="IPR027417">
    <property type="entry name" value="P-loop_NTPase"/>
</dbReference>
<evidence type="ECO:0000313" key="7">
    <source>
        <dbReference type="Proteomes" id="UP001597497"/>
    </source>
</evidence>
<feature type="compositionally biased region" description="Basic and acidic residues" evidence="4">
    <location>
        <begin position="235"/>
        <end position="247"/>
    </location>
</feature>
<organism evidence="6 7">
    <name type="scientific">Marinicrinis sediminis</name>
    <dbReference type="NCBI Taxonomy" id="1652465"/>
    <lineage>
        <taxon>Bacteria</taxon>
        <taxon>Bacillati</taxon>
        <taxon>Bacillota</taxon>
        <taxon>Bacilli</taxon>
        <taxon>Bacillales</taxon>
        <taxon>Paenibacillaceae</taxon>
    </lineage>
</organism>
<dbReference type="GO" id="GO:0005524">
    <property type="term" value="F:ATP binding"/>
    <property type="evidence" value="ECO:0007669"/>
    <property type="project" value="UniProtKB-KW"/>
</dbReference>
<protein>
    <submittedName>
        <fullName evidence="6">ABC transporter ATP-binding protein</fullName>
    </submittedName>
</protein>
<dbReference type="Pfam" id="PF00005">
    <property type="entry name" value="ABC_tran"/>
    <property type="match status" value="1"/>
</dbReference>
<keyword evidence="7" id="KW-1185">Reference proteome</keyword>
<dbReference type="EMBL" id="JBHUMM010000037">
    <property type="protein sequence ID" value="MFD2672388.1"/>
    <property type="molecule type" value="Genomic_DNA"/>
</dbReference>
<dbReference type="PANTHER" id="PTHR24220:SF659">
    <property type="entry name" value="TRANSPORTER, PUTATIVE-RELATED"/>
    <property type="match status" value="1"/>
</dbReference>
<evidence type="ECO:0000256" key="1">
    <source>
        <dbReference type="ARBA" id="ARBA00022448"/>
    </source>
</evidence>
<evidence type="ECO:0000256" key="2">
    <source>
        <dbReference type="ARBA" id="ARBA00022741"/>
    </source>
</evidence>
<keyword evidence="3 6" id="KW-0067">ATP-binding</keyword>
<dbReference type="RefSeq" id="WP_379929954.1">
    <property type="nucleotide sequence ID" value="NZ_JBHUMM010000037.1"/>
</dbReference>
<feature type="domain" description="ABC transporter" evidence="5">
    <location>
        <begin position="2"/>
        <end position="241"/>
    </location>
</feature>
<dbReference type="Proteomes" id="UP001597497">
    <property type="component" value="Unassembled WGS sequence"/>
</dbReference>
<keyword evidence="1" id="KW-0813">Transport</keyword>
<evidence type="ECO:0000313" key="6">
    <source>
        <dbReference type="EMBL" id="MFD2672388.1"/>
    </source>
</evidence>
<comment type="caution">
    <text evidence="6">The sequence shown here is derived from an EMBL/GenBank/DDBJ whole genome shotgun (WGS) entry which is preliminary data.</text>
</comment>
<dbReference type="Gene3D" id="3.40.50.300">
    <property type="entry name" value="P-loop containing nucleotide triphosphate hydrolases"/>
    <property type="match status" value="1"/>
</dbReference>
<feature type="region of interest" description="Disordered" evidence="4">
    <location>
        <begin position="228"/>
        <end position="247"/>
    </location>
</feature>
<proteinExistence type="predicted"/>
<dbReference type="CDD" id="cd03255">
    <property type="entry name" value="ABC_MJ0796_LolCDE_FtsE"/>
    <property type="match status" value="1"/>
</dbReference>
<reference evidence="7" key="1">
    <citation type="journal article" date="2019" name="Int. J. Syst. Evol. Microbiol.">
        <title>The Global Catalogue of Microorganisms (GCM) 10K type strain sequencing project: providing services to taxonomists for standard genome sequencing and annotation.</title>
        <authorList>
            <consortium name="The Broad Institute Genomics Platform"/>
            <consortium name="The Broad Institute Genome Sequencing Center for Infectious Disease"/>
            <person name="Wu L."/>
            <person name="Ma J."/>
        </authorList>
    </citation>
    <scope>NUCLEOTIDE SEQUENCE [LARGE SCALE GENOMIC DNA]</scope>
    <source>
        <strain evidence="7">KCTC 33676</strain>
    </source>
</reference>
<dbReference type="SUPFAM" id="SSF52540">
    <property type="entry name" value="P-loop containing nucleoside triphosphate hydrolases"/>
    <property type="match status" value="1"/>
</dbReference>
<evidence type="ECO:0000256" key="4">
    <source>
        <dbReference type="SAM" id="MobiDB-lite"/>
    </source>
</evidence>
<sequence>MIKLEKVKISYRMEGRALSILDIPQWKVQKGEQMALLGASGSGKSTLLHVLSGILSIDTGSVVVMGEPIHLWKMAKRDQLRATRMGYVMQDFHLLSALTARQNVELVMAGKYSRKQKQEKLNALFERIGLQDRMHHRPDQLSRGQQQRVAIARALINCPELILADEPTGSLDVSSARETMSLLLELANQTGATLICATHDLELATRFPKMLHMQEINQVLAAHPIEQIPNQQSHPDLHDRQKVGVAP</sequence>
<gene>
    <name evidence="6" type="ORF">ACFSUC_12510</name>
</gene>
<dbReference type="InterPro" id="IPR003593">
    <property type="entry name" value="AAA+_ATPase"/>
</dbReference>
<dbReference type="PROSITE" id="PS50893">
    <property type="entry name" value="ABC_TRANSPORTER_2"/>
    <property type="match status" value="1"/>
</dbReference>
<evidence type="ECO:0000259" key="5">
    <source>
        <dbReference type="PROSITE" id="PS50893"/>
    </source>
</evidence>
<dbReference type="InterPro" id="IPR003439">
    <property type="entry name" value="ABC_transporter-like_ATP-bd"/>
</dbReference>
<dbReference type="InterPro" id="IPR017911">
    <property type="entry name" value="MacB-like_ATP-bd"/>
</dbReference>
<dbReference type="PANTHER" id="PTHR24220">
    <property type="entry name" value="IMPORT ATP-BINDING PROTEIN"/>
    <property type="match status" value="1"/>
</dbReference>
<name>A0ABW5RBS3_9BACL</name>
<dbReference type="SMART" id="SM00382">
    <property type="entry name" value="AAA"/>
    <property type="match status" value="1"/>
</dbReference>
<accession>A0ABW5RBS3</accession>